<gene>
    <name evidence="6" type="ORF">METZ01_LOCUS230808</name>
</gene>
<dbReference type="EMBL" id="UINC01057127">
    <property type="protein sequence ID" value="SVB77954.1"/>
    <property type="molecule type" value="Genomic_DNA"/>
</dbReference>
<dbReference type="Pfam" id="PF07676">
    <property type="entry name" value="PD40"/>
    <property type="match status" value="5"/>
</dbReference>
<dbReference type="InterPro" id="IPR011042">
    <property type="entry name" value="6-blade_b-propeller_TolB-like"/>
</dbReference>
<sequence length="450" mass="51345">MSQKMIKAEYFFAWVFITLVCFFSVKVEAEPGVQLNLEKETQEKVSLAITDFVFNGAGSDIRGLGKEARRILEQDLTYSELFSLLGKPVFEQLERMERASSNISYKNWRTIGAQWIIKTEYSMISKGRGQVFDFRLYDAVNKRFILGKRYKASPKLLRRIMHRFADEVVLKLTGKRGIAETQITFLGQEKNGSKEVYSVDFDGHNLRKLTRDNTVNLSPVWSSDGKWIIYTSYAAHNPDLIMINSLGQKRQTLHRLPGLNAAPSWSPDMQKIAIVLSRDQNSEIYLLNKNRNLERLTRHFNIDTSPTWSPDGKKIAFTSDRSGTGAPQIYIMGAEKGDSGKVTRISFGSSYNDNPSWSPDGDKIAYTSRQGKKFQISVYDLNTHKSKVVTSGLGSSEQPSWSPDGRFIVFRKRINNRFNIFIQRPGRRGIRQLTFSGKSHSPSWSPYINN</sequence>
<dbReference type="PANTHER" id="PTHR36842:SF1">
    <property type="entry name" value="PROTEIN TOLB"/>
    <property type="match status" value="1"/>
</dbReference>
<keyword evidence="3" id="KW-0732">Signal</keyword>
<dbReference type="Pfam" id="PF04052">
    <property type="entry name" value="TolB_N"/>
    <property type="match status" value="1"/>
</dbReference>
<evidence type="ECO:0000256" key="3">
    <source>
        <dbReference type="ARBA" id="ARBA00022729"/>
    </source>
</evidence>
<accession>A0A382GSY3</accession>
<dbReference type="SUPFAM" id="SSF69304">
    <property type="entry name" value="Tricorn protease N-terminal domain"/>
    <property type="match status" value="1"/>
</dbReference>
<comment type="similarity">
    <text evidence="2">Belongs to the TolB family.</text>
</comment>
<proteinExistence type="inferred from homology"/>
<dbReference type="Gene3D" id="2.120.10.30">
    <property type="entry name" value="TolB, C-terminal domain"/>
    <property type="match status" value="2"/>
</dbReference>
<dbReference type="NCBIfam" id="TIGR02800">
    <property type="entry name" value="propeller_TolB"/>
    <property type="match status" value="1"/>
</dbReference>
<dbReference type="Gene3D" id="2.120.10.60">
    <property type="entry name" value="Tricorn protease N-terminal domain"/>
    <property type="match status" value="1"/>
</dbReference>
<name>A0A382GSY3_9ZZZZ</name>
<reference evidence="6" key="1">
    <citation type="submission" date="2018-05" db="EMBL/GenBank/DDBJ databases">
        <authorList>
            <person name="Lanie J.A."/>
            <person name="Ng W.-L."/>
            <person name="Kazmierczak K.M."/>
            <person name="Andrzejewski T.M."/>
            <person name="Davidsen T.M."/>
            <person name="Wayne K.J."/>
            <person name="Tettelin H."/>
            <person name="Glass J.I."/>
            <person name="Rusch D."/>
            <person name="Podicherti R."/>
            <person name="Tsui H.-C.T."/>
            <person name="Winkler M.E."/>
        </authorList>
    </citation>
    <scope>NUCLEOTIDE SEQUENCE</scope>
</reference>
<dbReference type="Gene3D" id="3.40.50.10070">
    <property type="entry name" value="TolB, N-terminal domain"/>
    <property type="match status" value="1"/>
</dbReference>
<evidence type="ECO:0000313" key="6">
    <source>
        <dbReference type="EMBL" id="SVB77954.1"/>
    </source>
</evidence>
<evidence type="ECO:0000259" key="5">
    <source>
        <dbReference type="Pfam" id="PF04052"/>
    </source>
</evidence>
<dbReference type="GO" id="GO:0042597">
    <property type="term" value="C:periplasmic space"/>
    <property type="evidence" value="ECO:0007669"/>
    <property type="project" value="UniProtKB-SubCell"/>
</dbReference>
<evidence type="ECO:0000256" key="1">
    <source>
        <dbReference type="ARBA" id="ARBA00004418"/>
    </source>
</evidence>
<feature type="domain" description="TolB N-terminal" evidence="5">
    <location>
        <begin position="34"/>
        <end position="142"/>
    </location>
</feature>
<dbReference type="PANTHER" id="PTHR36842">
    <property type="entry name" value="PROTEIN TOLB HOMOLOG"/>
    <property type="match status" value="1"/>
</dbReference>
<dbReference type="InterPro" id="IPR011659">
    <property type="entry name" value="WD40"/>
</dbReference>
<organism evidence="6">
    <name type="scientific">marine metagenome</name>
    <dbReference type="NCBI Taxonomy" id="408172"/>
    <lineage>
        <taxon>unclassified sequences</taxon>
        <taxon>metagenomes</taxon>
        <taxon>ecological metagenomes</taxon>
    </lineage>
</organism>
<keyword evidence="4" id="KW-0574">Periplasm</keyword>
<dbReference type="InterPro" id="IPR007195">
    <property type="entry name" value="TolB_N"/>
</dbReference>
<comment type="subcellular location">
    <subcellularLocation>
        <location evidence="1">Periplasm</location>
    </subcellularLocation>
</comment>
<protein>
    <recommendedName>
        <fullName evidence="5">TolB N-terminal domain-containing protein</fullName>
    </recommendedName>
</protein>
<evidence type="ECO:0000256" key="2">
    <source>
        <dbReference type="ARBA" id="ARBA00009820"/>
    </source>
</evidence>
<dbReference type="InterPro" id="IPR014167">
    <property type="entry name" value="Tol-Pal_TolB"/>
</dbReference>
<evidence type="ECO:0000256" key="4">
    <source>
        <dbReference type="ARBA" id="ARBA00022764"/>
    </source>
</evidence>
<dbReference type="AlphaFoldDB" id="A0A382GSY3"/>
<dbReference type="GO" id="GO:0017038">
    <property type="term" value="P:protein import"/>
    <property type="evidence" value="ECO:0007669"/>
    <property type="project" value="InterPro"/>
</dbReference>
<dbReference type="SUPFAM" id="SSF52964">
    <property type="entry name" value="TolB, N-terminal domain"/>
    <property type="match status" value="1"/>
</dbReference>